<keyword evidence="3" id="KW-1185">Reference proteome</keyword>
<dbReference type="OrthoDB" id="4854263at2"/>
<comment type="caution">
    <text evidence="2">The sequence shown here is derived from an EMBL/GenBank/DDBJ whole genome shotgun (WGS) entry which is preliminary data.</text>
</comment>
<reference evidence="2 3" key="1">
    <citation type="submission" date="2019-07" db="EMBL/GenBank/DDBJ databases">
        <title>Whole genome shotgun sequence of Terrabacter aerolatus NBRC 106305.</title>
        <authorList>
            <person name="Hosoyama A."/>
            <person name="Uohara A."/>
            <person name="Ohji S."/>
            <person name="Ichikawa N."/>
        </authorList>
    </citation>
    <scope>NUCLEOTIDE SEQUENCE [LARGE SCALE GENOMIC DNA]</scope>
    <source>
        <strain evidence="2 3">NBRC 106305</strain>
    </source>
</reference>
<evidence type="ECO:0000313" key="2">
    <source>
        <dbReference type="EMBL" id="GEO29844.1"/>
    </source>
</evidence>
<organism evidence="2 3">
    <name type="scientific">Terrabacter aerolatus</name>
    <dbReference type="NCBI Taxonomy" id="422442"/>
    <lineage>
        <taxon>Bacteria</taxon>
        <taxon>Bacillati</taxon>
        <taxon>Actinomycetota</taxon>
        <taxon>Actinomycetes</taxon>
        <taxon>Micrococcales</taxon>
        <taxon>Intrasporangiaceae</taxon>
        <taxon>Terrabacter</taxon>
    </lineage>
</organism>
<protein>
    <recommendedName>
        <fullName evidence="4">WXG100 family type VII secretion target</fullName>
    </recommendedName>
</protein>
<evidence type="ECO:0000313" key="3">
    <source>
        <dbReference type="Proteomes" id="UP000321534"/>
    </source>
</evidence>
<dbReference type="SUPFAM" id="SSF140453">
    <property type="entry name" value="EsxAB dimer-like"/>
    <property type="match status" value="1"/>
</dbReference>
<name>A0A512D052_9MICO</name>
<dbReference type="InterPro" id="IPR036689">
    <property type="entry name" value="ESAT-6-like_sf"/>
</dbReference>
<feature type="region of interest" description="Disordered" evidence="1">
    <location>
        <begin position="85"/>
        <end position="134"/>
    </location>
</feature>
<evidence type="ECO:0008006" key="4">
    <source>
        <dbReference type="Google" id="ProtNLM"/>
    </source>
</evidence>
<dbReference type="RefSeq" id="WP_147065263.1">
    <property type="nucleotide sequence ID" value="NZ_BAAARO010000013.1"/>
</dbReference>
<dbReference type="AlphaFoldDB" id="A0A512D052"/>
<dbReference type="Proteomes" id="UP000321534">
    <property type="component" value="Unassembled WGS sequence"/>
</dbReference>
<gene>
    <name evidence="2" type="ORF">TAE01_16540</name>
</gene>
<evidence type="ECO:0000256" key="1">
    <source>
        <dbReference type="SAM" id="MobiDB-lite"/>
    </source>
</evidence>
<dbReference type="EMBL" id="BJYX01000006">
    <property type="protein sequence ID" value="GEO29844.1"/>
    <property type="molecule type" value="Genomic_DNA"/>
</dbReference>
<sequence>MFSKGADVDALRDSAGRLASFGREVDVVRARGQRAVSVMQSAWQGPDLQHLLERWRRVEHDLQRISADLDRLARRLHDNADLQHRSSGFSGLSGSSGSALSPAGVSGSRHPAGHVSGPVAHPVAPTDTPSGRRVSGAHPVVVPGVPQPLRAVGLAQWIGGAVSGPAGHPAVDPTHAPVRSAAVVATAAHQLGRPTR</sequence>
<dbReference type="Gene3D" id="1.10.287.1060">
    <property type="entry name" value="ESAT-6-like"/>
    <property type="match status" value="1"/>
</dbReference>
<proteinExistence type="predicted"/>
<feature type="compositionally biased region" description="Low complexity" evidence="1">
    <location>
        <begin position="86"/>
        <end position="108"/>
    </location>
</feature>
<accession>A0A512D052</accession>